<evidence type="ECO:0000313" key="3">
    <source>
        <dbReference type="Proteomes" id="UP000000305"/>
    </source>
</evidence>
<accession>E9HH99</accession>
<dbReference type="OrthoDB" id="6622109at2759"/>
<organism evidence="2 3">
    <name type="scientific">Daphnia pulex</name>
    <name type="common">Water flea</name>
    <dbReference type="NCBI Taxonomy" id="6669"/>
    <lineage>
        <taxon>Eukaryota</taxon>
        <taxon>Metazoa</taxon>
        <taxon>Ecdysozoa</taxon>
        <taxon>Arthropoda</taxon>
        <taxon>Crustacea</taxon>
        <taxon>Branchiopoda</taxon>
        <taxon>Diplostraca</taxon>
        <taxon>Cladocera</taxon>
        <taxon>Anomopoda</taxon>
        <taxon>Daphniidae</taxon>
        <taxon>Daphnia</taxon>
    </lineage>
</organism>
<dbReference type="PANTHER" id="PTHR33053">
    <property type="entry name" value="PROTEIN, PUTATIVE-RELATED"/>
    <property type="match status" value="1"/>
</dbReference>
<name>E9HH99_DAPPU</name>
<dbReference type="PhylomeDB" id="E9HH99"/>
<reference evidence="2 3" key="1">
    <citation type="journal article" date="2011" name="Science">
        <title>The ecoresponsive genome of Daphnia pulex.</title>
        <authorList>
            <person name="Colbourne J.K."/>
            <person name="Pfrender M.E."/>
            <person name="Gilbert D."/>
            <person name="Thomas W.K."/>
            <person name="Tucker A."/>
            <person name="Oakley T.H."/>
            <person name="Tokishita S."/>
            <person name="Aerts A."/>
            <person name="Arnold G.J."/>
            <person name="Basu M.K."/>
            <person name="Bauer D.J."/>
            <person name="Caceres C.E."/>
            <person name="Carmel L."/>
            <person name="Casola C."/>
            <person name="Choi J.H."/>
            <person name="Detter J.C."/>
            <person name="Dong Q."/>
            <person name="Dusheyko S."/>
            <person name="Eads B.D."/>
            <person name="Frohlich T."/>
            <person name="Geiler-Samerotte K.A."/>
            <person name="Gerlach D."/>
            <person name="Hatcher P."/>
            <person name="Jogdeo S."/>
            <person name="Krijgsveld J."/>
            <person name="Kriventseva E.V."/>
            <person name="Kultz D."/>
            <person name="Laforsch C."/>
            <person name="Lindquist E."/>
            <person name="Lopez J."/>
            <person name="Manak J.R."/>
            <person name="Muller J."/>
            <person name="Pangilinan J."/>
            <person name="Patwardhan R.P."/>
            <person name="Pitluck S."/>
            <person name="Pritham E.J."/>
            <person name="Rechtsteiner A."/>
            <person name="Rho M."/>
            <person name="Rogozin I.B."/>
            <person name="Sakarya O."/>
            <person name="Salamov A."/>
            <person name="Schaack S."/>
            <person name="Shapiro H."/>
            <person name="Shiga Y."/>
            <person name="Skalitzky C."/>
            <person name="Smith Z."/>
            <person name="Souvorov A."/>
            <person name="Sung W."/>
            <person name="Tang Z."/>
            <person name="Tsuchiya D."/>
            <person name="Tu H."/>
            <person name="Vos H."/>
            <person name="Wang M."/>
            <person name="Wolf Y.I."/>
            <person name="Yamagata H."/>
            <person name="Yamada T."/>
            <person name="Ye Y."/>
            <person name="Shaw J.R."/>
            <person name="Andrews J."/>
            <person name="Crease T.J."/>
            <person name="Tang H."/>
            <person name="Lucas S.M."/>
            <person name="Robertson H.M."/>
            <person name="Bork P."/>
            <person name="Koonin E.V."/>
            <person name="Zdobnov E.M."/>
            <person name="Grigoriev I.V."/>
            <person name="Lynch M."/>
            <person name="Boore J.L."/>
        </authorList>
    </citation>
    <scope>NUCLEOTIDE SEQUENCE [LARGE SCALE GENOMIC DNA]</scope>
</reference>
<feature type="region of interest" description="Disordered" evidence="1">
    <location>
        <begin position="49"/>
        <end position="70"/>
    </location>
</feature>
<dbReference type="KEGG" id="dpx:DAPPUDRAFT_114177"/>
<dbReference type="Proteomes" id="UP000000305">
    <property type="component" value="Unassembled WGS sequence"/>
</dbReference>
<evidence type="ECO:0000256" key="1">
    <source>
        <dbReference type="SAM" id="MobiDB-lite"/>
    </source>
</evidence>
<gene>
    <name evidence="2" type="ORF">DAPPUDRAFT_114177</name>
</gene>
<protein>
    <submittedName>
        <fullName evidence="2">Uncharacterized protein</fullName>
    </submittedName>
</protein>
<keyword evidence="3" id="KW-1185">Reference proteome</keyword>
<feature type="region of interest" description="Disordered" evidence="1">
    <location>
        <begin position="87"/>
        <end position="106"/>
    </location>
</feature>
<sequence>MKVTVTLNSEPFNFLLFQVFMTEHFKIWMTMEVLLQRVQLRTLPPKRNQSVVECNSSANDTHSSVPSPFTESEVSYDASLEAEKSSSSFDEASHTHSDIADDEPIDNAGQSLKEKLLFMASWNMEGSIFLTCNYPWALPIFVGIDDLKLHNSSTSQFTAIFGFIPSFPTLHHLESVYFMLTLKRKTLTFWRNGENVRVKISALFCDAPARAKVTCTKEHSTYLHGCSKCTGSGVKIGQLRTNQSFRDKECGKHHHEASIEEKLFLTW</sequence>
<dbReference type="EMBL" id="GL732647">
    <property type="protein sequence ID" value="EFX68825.1"/>
    <property type="molecule type" value="Genomic_DNA"/>
</dbReference>
<proteinExistence type="predicted"/>
<evidence type="ECO:0000313" key="2">
    <source>
        <dbReference type="EMBL" id="EFX68825.1"/>
    </source>
</evidence>
<dbReference type="InParanoid" id="E9HH99"/>
<dbReference type="AlphaFoldDB" id="E9HH99"/>
<dbReference type="HOGENOM" id="CLU_1043010_0_0_1"/>
<dbReference type="PANTHER" id="PTHR33053:SF9">
    <property type="entry name" value="AGAP000105-PA"/>
    <property type="match status" value="1"/>
</dbReference>